<dbReference type="CDD" id="cd00531">
    <property type="entry name" value="NTF2_like"/>
    <property type="match status" value="1"/>
</dbReference>
<protein>
    <recommendedName>
        <fullName evidence="1">SnoaL-like domain-containing protein</fullName>
    </recommendedName>
</protein>
<evidence type="ECO:0000313" key="3">
    <source>
        <dbReference type="Proteomes" id="UP000552757"/>
    </source>
</evidence>
<name>A0A7W6DLE2_9SPHN</name>
<keyword evidence="3" id="KW-1185">Reference proteome</keyword>
<evidence type="ECO:0000313" key="2">
    <source>
        <dbReference type="EMBL" id="MBB3982752.1"/>
    </source>
</evidence>
<dbReference type="SUPFAM" id="SSF54427">
    <property type="entry name" value="NTF2-like"/>
    <property type="match status" value="1"/>
</dbReference>
<dbReference type="Proteomes" id="UP000552757">
    <property type="component" value="Unassembled WGS sequence"/>
</dbReference>
<dbReference type="EMBL" id="JACIEB010000005">
    <property type="protein sequence ID" value="MBB3982752.1"/>
    <property type="molecule type" value="Genomic_DNA"/>
</dbReference>
<dbReference type="RefSeq" id="WP_183955812.1">
    <property type="nucleotide sequence ID" value="NZ_JACIEB010000005.1"/>
</dbReference>
<sequence length="152" mass="17412">MAISVQEMSDRFEIQDLLVGYCYAVDSRDFDKLDDYFTTDAFIDYSEMALFKGTLAETKAFLTNSFKQVLAAQHVVSTTRYEFADDGQSAKTKTVCYNPMTVTNGTETDTMICGLWYIHDLVRTPDGWRIARLYEEKSYLIGVPEWLKSQMG</sequence>
<reference evidence="2 3" key="1">
    <citation type="submission" date="2020-08" db="EMBL/GenBank/DDBJ databases">
        <title>Genomic Encyclopedia of Type Strains, Phase IV (KMG-IV): sequencing the most valuable type-strain genomes for metagenomic binning, comparative biology and taxonomic classification.</title>
        <authorList>
            <person name="Goeker M."/>
        </authorList>
    </citation>
    <scope>NUCLEOTIDE SEQUENCE [LARGE SCALE GENOMIC DNA]</scope>
    <source>
        <strain evidence="2 3">DSM 29348</strain>
    </source>
</reference>
<dbReference type="Gene3D" id="3.10.450.50">
    <property type="match status" value="1"/>
</dbReference>
<feature type="domain" description="SnoaL-like" evidence="1">
    <location>
        <begin position="6"/>
        <end position="133"/>
    </location>
</feature>
<organism evidence="2 3">
    <name type="scientific">Sphingobium fontiphilum</name>
    <dbReference type="NCBI Taxonomy" id="944425"/>
    <lineage>
        <taxon>Bacteria</taxon>
        <taxon>Pseudomonadati</taxon>
        <taxon>Pseudomonadota</taxon>
        <taxon>Alphaproteobacteria</taxon>
        <taxon>Sphingomonadales</taxon>
        <taxon>Sphingomonadaceae</taxon>
        <taxon>Sphingobium</taxon>
    </lineage>
</organism>
<comment type="caution">
    <text evidence="2">The sequence shown here is derived from an EMBL/GenBank/DDBJ whole genome shotgun (WGS) entry which is preliminary data.</text>
</comment>
<dbReference type="InterPro" id="IPR032710">
    <property type="entry name" value="NTF2-like_dom_sf"/>
</dbReference>
<accession>A0A7W6DLE2</accession>
<proteinExistence type="predicted"/>
<dbReference type="AlphaFoldDB" id="A0A7W6DLE2"/>
<gene>
    <name evidence="2" type="ORF">GGR44_002418</name>
</gene>
<dbReference type="InterPro" id="IPR037401">
    <property type="entry name" value="SnoaL-like"/>
</dbReference>
<evidence type="ECO:0000259" key="1">
    <source>
        <dbReference type="Pfam" id="PF13577"/>
    </source>
</evidence>
<dbReference type="Pfam" id="PF13577">
    <property type="entry name" value="SnoaL_4"/>
    <property type="match status" value="1"/>
</dbReference>